<organism evidence="9 10">
    <name type="scientific">Nonomuraea purpurea</name>
    <dbReference type="NCBI Taxonomy" id="1849276"/>
    <lineage>
        <taxon>Bacteria</taxon>
        <taxon>Bacillati</taxon>
        <taxon>Actinomycetota</taxon>
        <taxon>Actinomycetes</taxon>
        <taxon>Streptosporangiales</taxon>
        <taxon>Streptosporangiaceae</taxon>
        <taxon>Nonomuraea</taxon>
    </lineage>
</organism>
<dbReference type="InterPro" id="IPR051393">
    <property type="entry name" value="ABC_transporter_permease"/>
</dbReference>
<evidence type="ECO:0000259" key="8">
    <source>
        <dbReference type="PROSITE" id="PS50928"/>
    </source>
</evidence>
<dbReference type="Gene3D" id="1.10.3720.10">
    <property type="entry name" value="MetI-like"/>
    <property type="match status" value="1"/>
</dbReference>
<keyword evidence="4 7" id="KW-0812">Transmembrane</keyword>
<feature type="transmembrane region" description="Helical" evidence="7">
    <location>
        <begin position="160"/>
        <end position="180"/>
    </location>
</feature>
<feature type="transmembrane region" description="Helical" evidence="7">
    <location>
        <begin position="97"/>
        <end position="118"/>
    </location>
</feature>
<keyword evidence="2 7" id="KW-0813">Transport</keyword>
<evidence type="ECO:0000313" key="9">
    <source>
        <dbReference type="EMBL" id="MFC4008982.1"/>
    </source>
</evidence>
<proteinExistence type="inferred from homology"/>
<dbReference type="EMBL" id="JBHSBI010000008">
    <property type="protein sequence ID" value="MFC4008982.1"/>
    <property type="molecule type" value="Genomic_DNA"/>
</dbReference>
<keyword evidence="5 7" id="KW-1133">Transmembrane helix</keyword>
<gene>
    <name evidence="9" type="ORF">ACFOY2_17255</name>
</gene>
<dbReference type="RefSeq" id="WP_379529047.1">
    <property type="nucleotide sequence ID" value="NZ_JBHSBI010000008.1"/>
</dbReference>
<evidence type="ECO:0000256" key="1">
    <source>
        <dbReference type="ARBA" id="ARBA00004651"/>
    </source>
</evidence>
<protein>
    <submittedName>
        <fullName evidence="9">Carbohydrate ABC transporter permease</fullName>
    </submittedName>
</protein>
<dbReference type="Pfam" id="PF00528">
    <property type="entry name" value="BPD_transp_1"/>
    <property type="match status" value="1"/>
</dbReference>
<keyword evidence="6 7" id="KW-0472">Membrane</keyword>
<evidence type="ECO:0000256" key="5">
    <source>
        <dbReference type="ARBA" id="ARBA00022989"/>
    </source>
</evidence>
<dbReference type="PROSITE" id="PS50928">
    <property type="entry name" value="ABC_TM1"/>
    <property type="match status" value="1"/>
</dbReference>
<dbReference type="InterPro" id="IPR035906">
    <property type="entry name" value="MetI-like_sf"/>
</dbReference>
<evidence type="ECO:0000256" key="2">
    <source>
        <dbReference type="ARBA" id="ARBA00022448"/>
    </source>
</evidence>
<accession>A0ABV8G9J7</accession>
<evidence type="ECO:0000256" key="3">
    <source>
        <dbReference type="ARBA" id="ARBA00022475"/>
    </source>
</evidence>
<name>A0ABV8G9J7_9ACTN</name>
<dbReference type="PANTHER" id="PTHR30193">
    <property type="entry name" value="ABC TRANSPORTER PERMEASE PROTEIN"/>
    <property type="match status" value="1"/>
</dbReference>
<evidence type="ECO:0000256" key="6">
    <source>
        <dbReference type="ARBA" id="ARBA00023136"/>
    </source>
</evidence>
<evidence type="ECO:0000256" key="4">
    <source>
        <dbReference type="ARBA" id="ARBA00022692"/>
    </source>
</evidence>
<feature type="transmembrane region" description="Helical" evidence="7">
    <location>
        <begin position="257"/>
        <end position="278"/>
    </location>
</feature>
<feature type="transmembrane region" description="Helical" evidence="7">
    <location>
        <begin position="201"/>
        <end position="221"/>
    </location>
</feature>
<dbReference type="InterPro" id="IPR000515">
    <property type="entry name" value="MetI-like"/>
</dbReference>
<evidence type="ECO:0000313" key="10">
    <source>
        <dbReference type="Proteomes" id="UP001595851"/>
    </source>
</evidence>
<feature type="transmembrane region" description="Helical" evidence="7">
    <location>
        <begin position="66"/>
        <end position="85"/>
    </location>
</feature>
<evidence type="ECO:0000256" key="7">
    <source>
        <dbReference type="RuleBase" id="RU363032"/>
    </source>
</evidence>
<comment type="subcellular location">
    <subcellularLocation>
        <location evidence="1 7">Cell membrane</location>
        <topology evidence="1 7">Multi-pass membrane protein</topology>
    </subcellularLocation>
</comment>
<comment type="caution">
    <text evidence="9">The sequence shown here is derived from an EMBL/GenBank/DDBJ whole genome shotgun (WGS) entry which is preliminary data.</text>
</comment>
<feature type="transmembrane region" description="Helical" evidence="7">
    <location>
        <begin position="12"/>
        <end position="30"/>
    </location>
</feature>
<comment type="similarity">
    <text evidence="7">Belongs to the binding-protein-dependent transport system permease family.</text>
</comment>
<keyword evidence="10" id="KW-1185">Reference proteome</keyword>
<feature type="domain" description="ABC transmembrane type-1" evidence="8">
    <location>
        <begin position="60"/>
        <end position="274"/>
    </location>
</feature>
<dbReference type="PANTHER" id="PTHR30193:SF37">
    <property type="entry name" value="INNER MEMBRANE ABC TRANSPORTER PERMEASE PROTEIN YCJO"/>
    <property type="match status" value="1"/>
</dbReference>
<keyword evidence="3" id="KW-1003">Cell membrane</keyword>
<reference evidence="10" key="1">
    <citation type="journal article" date="2019" name="Int. J. Syst. Evol. Microbiol.">
        <title>The Global Catalogue of Microorganisms (GCM) 10K type strain sequencing project: providing services to taxonomists for standard genome sequencing and annotation.</title>
        <authorList>
            <consortium name="The Broad Institute Genomics Platform"/>
            <consortium name="The Broad Institute Genome Sequencing Center for Infectious Disease"/>
            <person name="Wu L."/>
            <person name="Ma J."/>
        </authorList>
    </citation>
    <scope>NUCLEOTIDE SEQUENCE [LARGE SCALE GENOMIC DNA]</scope>
    <source>
        <strain evidence="10">TBRC 1276</strain>
    </source>
</reference>
<dbReference type="SUPFAM" id="SSF161098">
    <property type="entry name" value="MetI-like"/>
    <property type="match status" value="1"/>
</dbReference>
<dbReference type="CDD" id="cd06261">
    <property type="entry name" value="TM_PBP2"/>
    <property type="match status" value="1"/>
</dbReference>
<sequence>MAGLLYAAPAGLIVALLFVLPLLLAVWMSLNDWPLLGDPAFNAPENYTAIAGNKLFVGSIGFTLKYTVVVTVIYFVIALGLALLVQESRPGIGLFRTAFFLPSVVGLASASLLFYALYNNEFGPLDDILRALGLAQGEVDFLGTPDNAFASTVVMVTWRFAGFNMLILLTGLQAIPTAVYEAARVDGTTWWQRLRYITIPLLKPTIALMLIMTVTGSLLAFEPFYVLTSGGPDNSTVTMVIAMFREAFTLFDVGRSAALAMVLLVALVVLNAIQLSLLRRKGD</sequence>
<dbReference type="Proteomes" id="UP001595851">
    <property type="component" value="Unassembled WGS sequence"/>
</dbReference>